<keyword evidence="3" id="KW-1185">Reference proteome</keyword>
<dbReference type="PANTHER" id="PTHR34488">
    <property type="entry name" value="SI:CH211-245H14.1-RELATED"/>
    <property type="match status" value="1"/>
</dbReference>
<dbReference type="PANTHER" id="PTHR34488:SF1">
    <property type="entry name" value="SI:CH211-245H14.1-RELATED"/>
    <property type="match status" value="1"/>
</dbReference>
<keyword evidence="1" id="KW-1133">Transmembrane helix</keyword>
<evidence type="ECO:0000256" key="1">
    <source>
        <dbReference type="SAM" id="Phobius"/>
    </source>
</evidence>
<evidence type="ECO:0000313" key="3">
    <source>
        <dbReference type="Proteomes" id="UP001187315"/>
    </source>
</evidence>
<gene>
    <name evidence="2" type="ORF">Q7C36_021586</name>
</gene>
<comment type="caution">
    <text evidence="2">The sequence shown here is derived from an EMBL/GenBank/DDBJ whole genome shotgun (WGS) entry which is preliminary data.</text>
</comment>
<protein>
    <submittedName>
        <fullName evidence="2">Uncharacterized protein</fullName>
    </submittedName>
</protein>
<feature type="transmembrane region" description="Helical" evidence="1">
    <location>
        <begin position="172"/>
        <end position="193"/>
    </location>
</feature>
<keyword evidence="1" id="KW-0472">Membrane</keyword>
<sequence length="216" mass="24262">MTRALRVSFMVLGNTMNAHKLFMDKLKSKVKLHEVSSKEQSDVIIAFVPIVSRAGTDIQAALHRIPKGLPHQRIILVSLHHTYDPSYIAPDSRHSVNRSDVFAVDCLFYEGKGLLNSQCNDKALNRVINHLGGETAPDNVSVMSRLSVVDNNKQIVGIITELILGFLLTERFLFFMFGIFLLIIMVVLNFCCYSKMYAVKRTMLPAMLSHCNAHGK</sequence>
<accession>A0AA88ISG5</accession>
<dbReference type="Proteomes" id="UP001187315">
    <property type="component" value="Unassembled WGS sequence"/>
</dbReference>
<dbReference type="AlphaFoldDB" id="A0AA88ISG5"/>
<organism evidence="2 3">
    <name type="scientific">Tachysurus vachellii</name>
    <name type="common">Darkbarbel catfish</name>
    <name type="synonym">Pelteobagrus vachellii</name>
    <dbReference type="NCBI Taxonomy" id="175792"/>
    <lineage>
        <taxon>Eukaryota</taxon>
        <taxon>Metazoa</taxon>
        <taxon>Chordata</taxon>
        <taxon>Craniata</taxon>
        <taxon>Vertebrata</taxon>
        <taxon>Euteleostomi</taxon>
        <taxon>Actinopterygii</taxon>
        <taxon>Neopterygii</taxon>
        <taxon>Teleostei</taxon>
        <taxon>Ostariophysi</taxon>
        <taxon>Siluriformes</taxon>
        <taxon>Bagridae</taxon>
        <taxon>Tachysurus</taxon>
    </lineage>
</organism>
<reference evidence="2" key="1">
    <citation type="submission" date="2023-08" db="EMBL/GenBank/DDBJ databases">
        <title>Pelteobagrus vachellii genome.</title>
        <authorList>
            <person name="Liu H."/>
        </authorList>
    </citation>
    <scope>NUCLEOTIDE SEQUENCE</scope>
    <source>
        <strain evidence="2">PRFRI_2022a</strain>
        <tissue evidence="2">Muscle</tissue>
    </source>
</reference>
<proteinExistence type="predicted"/>
<evidence type="ECO:0000313" key="2">
    <source>
        <dbReference type="EMBL" id="KAK2819940.1"/>
    </source>
</evidence>
<keyword evidence="1" id="KW-0812">Transmembrane</keyword>
<dbReference type="EMBL" id="JAVHJS010000023">
    <property type="protein sequence ID" value="KAK2819940.1"/>
    <property type="molecule type" value="Genomic_DNA"/>
</dbReference>
<name>A0AA88ISG5_TACVA</name>